<dbReference type="AlphaFoldDB" id="A0A556AC46"/>
<dbReference type="Pfam" id="PF13692">
    <property type="entry name" value="Glyco_trans_1_4"/>
    <property type="match status" value="1"/>
</dbReference>
<dbReference type="OrthoDB" id="9816564at2"/>
<evidence type="ECO:0000313" key="2">
    <source>
        <dbReference type="EMBL" id="TSH90459.1"/>
    </source>
</evidence>
<keyword evidence="3" id="KW-1185">Reference proteome</keyword>
<keyword evidence="2" id="KW-0808">Transferase</keyword>
<protein>
    <submittedName>
        <fullName evidence="2">Glycosyltransferase</fullName>
    </submittedName>
</protein>
<accession>A0A556AC46</accession>
<dbReference type="Proteomes" id="UP000318405">
    <property type="component" value="Unassembled WGS sequence"/>
</dbReference>
<dbReference type="Gene3D" id="3.40.50.2000">
    <property type="entry name" value="Glycogen Phosphorylase B"/>
    <property type="match status" value="1"/>
</dbReference>
<reference evidence="2 3" key="1">
    <citation type="submission" date="2019-07" db="EMBL/GenBank/DDBJ databases">
        <title>Qingshengfaniella alkalisoli gen. nov., sp. nov., isolated from saline soil.</title>
        <authorList>
            <person name="Xu L."/>
            <person name="Huang X.-X."/>
            <person name="Sun J.-Q."/>
        </authorList>
    </citation>
    <scope>NUCLEOTIDE SEQUENCE [LARGE SCALE GENOMIC DNA]</scope>
    <source>
        <strain evidence="2 3">DSM 27279</strain>
    </source>
</reference>
<feature type="compositionally biased region" description="Basic and acidic residues" evidence="1">
    <location>
        <begin position="52"/>
        <end position="61"/>
    </location>
</feature>
<evidence type="ECO:0000313" key="3">
    <source>
        <dbReference type="Proteomes" id="UP000318405"/>
    </source>
</evidence>
<dbReference type="GO" id="GO:0016740">
    <property type="term" value="F:transferase activity"/>
    <property type="evidence" value="ECO:0007669"/>
    <property type="project" value="UniProtKB-KW"/>
</dbReference>
<organism evidence="2 3">
    <name type="scientific">Verticiella sediminum</name>
    <dbReference type="NCBI Taxonomy" id="1247510"/>
    <lineage>
        <taxon>Bacteria</taxon>
        <taxon>Pseudomonadati</taxon>
        <taxon>Pseudomonadota</taxon>
        <taxon>Betaproteobacteria</taxon>
        <taxon>Burkholderiales</taxon>
        <taxon>Alcaligenaceae</taxon>
        <taxon>Verticiella</taxon>
    </lineage>
</organism>
<evidence type="ECO:0000256" key="1">
    <source>
        <dbReference type="SAM" id="MobiDB-lite"/>
    </source>
</evidence>
<comment type="caution">
    <text evidence="2">The sequence shown here is derived from an EMBL/GenBank/DDBJ whole genome shotgun (WGS) entry which is preliminary data.</text>
</comment>
<gene>
    <name evidence="2" type="ORF">FOZ76_21825</name>
</gene>
<sequence length="539" mass="58648">MTELHWSIDSLAVRENVVFGFGWAFHPSLPITSMRVVLSCPGEGPAQSIAAEHGKPREDVGQAHPEAPTAASSGFLVYGGFQGRAPVSALLEVGLADGSVIELPIPPSRLAHSGGRRAADKRAAMRQAGQLLRRAVGLVRAGQFGSLLDKARRYLKGRPAGTLDRPAALAGRLHRDELRDLCVIVDHDLGGGANHYRTRLVDDMLAQGRTVLILTYHVATLTHMVIVRNRRLDERLAIPDKAFFVEAVAHLPVTEIIYNTGVSFARPEEIPLVLLELKQRTGARLRVLGHDFYMVCPSHFLIDVNGAYCGVPGLDACARCLPDNPHGFATLFAERDMAKWRSLWGALLAGADEIVVFSNSTAGLLRRVYPQIGAAQVSVVPHQVTYLRVEPPRVTNTATLRIGVVGQIGFHKGASFVKALGEEVARRGLDARIVVIGSIESNCDAAVLSQTGPYRHDELPGLLERSGANIMLFPSIWPETFSYVVQELMDMGLPVAAFDFGAPAERLATYARGCVLDSMDPARVLDQLISFHRKIYLAH</sequence>
<dbReference type="SUPFAM" id="SSF53756">
    <property type="entry name" value="UDP-Glycosyltransferase/glycogen phosphorylase"/>
    <property type="match status" value="1"/>
</dbReference>
<name>A0A556AC46_9BURK</name>
<feature type="region of interest" description="Disordered" evidence="1">
    <location>
        <begin position="45"/>
        <end position="66"/>
    </location>
</feature>
<dbReference type="RefSeq" id="WP_143950376.1">
    <property type="nucleotide sequence ID" value="NZ_BAABMB010000003.1"/>
</dbReference>
<proteinExistence type="predicted"/>
<dbReference type="EMBL" id="VLTJ01000039">
    <property type="protein sequence ID" value="TSH90459.1"/>
    <property type="molecule type" value="Genomic_DNA"/>
</dbReference>